<reference evidence="2" key="1">
    <citation type="journal article" date="2020" name="Stud. Mycol.">
        <title>101 Dothideomycetes genomes: a test case for predicting lifestyles and emergence of pathogens.</title>
        <authorList>
            <person name="Haridas S."/>
            <person name="Albert R."/>
            <person name="Binder M."/>
            <person name="Bloem J."/>
            <person name="Labutti K."/>
            <person name="Salamov A."/>
            <person name="Andreopoulos B."/>
            <person name="Baker S."/>
            <person name="Barry K."/>
            <person name="Bills G."/>
            <person name="Bluhm B."/>
            <person name="Cannon C."/>
            <person name="Castanera R."/>
            <person name="Culley D."/>
            <person name="Daum C."/>
            <person name="Ezra D."/>
            <person name="Gonzalez J."/>
            <person name="Henrissat B."/>
            <person name="Kuo A."/>
            <person name="Liang C."/>
            <person name="Lipzen A."/>
            <person name="Lutzoni F."/>
            <person name="Magnuson J."/>
            <person name="Mondo S."/>
            <person name="Nolan M."/>
            <person name="Ohm R."/>
            <person name="Pangilinan J."/>
            <person name="Park H.-J."/>
            <person name="Ramirez L."/>
            <person name="Alfaro M."/>
            <person name="Sun H."/>
            <person name="Tritt A."/>
            <person name="Yoshinaga Y."/>
            <person name="Zwiers L.-H."/>
            <person name="Turgeon B."/>
            <person name="Goodwin S."/>
            <person name="Spatafora J."/>
            <person name="Crous P."/>
            <person name="Grigoriev I."/>
        </authorList>
    </citation>
    <scope>NUCLEOTIDE SEQUENCE</scope>
    <source>
        <strain evidence="2">CBS 109.77</strain>
    </source>
</reference>
<accession>A0A6A6X3L8</accession>
<dbReference type="InterPro" id="IPR003439">
    <property type="entry name" value="ABC_transporter-like_ATP-bd"/>
</dbReference>
<dbReference type="PANTHER" id="PTHR24221:SF503">
    <property type="entry name" value="MITOCHONDRIAL POTASSIUM CHANNEL ATP-BINDING SUBUNIT"/>
    <property type="match status" value="1"/>
</dbReference>
<sequence length="82" mass="8689">RLDATRGEIKDACKAAAIHNNIPSLPEGYQTIVGEQGTQLSGGEIQRIAIAQVLLKNPGIILVHEATSAVDTTTEAQIQRAL</sequence>
<protein>
    <submittedName>
        <fullName evidence="2">ABC transporter-like protein</fullName>
    </submittedName>
</protein>
<organism evidence="2 3">
    <name type="scientific">Melanomma pulvis-pyrius CBS 109.77</name>
    <dbReference type="NCBI Taxonomy" id="1314802"/>
    <lineage>
        <taxon>Eukaryota</taxon>
        <taxon>Fungi</taxon>
        <taxon>Dikarya</taxon>
        <taxon>Ascomycota</taxon>
        <taxon>Pezizomycotina</taxon>
        <taxon>Dothideomycetes</taxon>
        <taxon>Pleosporomycetidae</taxon>
        <taxon>Pleosporales</taxon>
        <taxon>Melanommataceae</taxon>
        <taxon>Melanomma</taxon>
    </lineage>
</organism>
<feature type="domain" description="ABC transporter" evidence="1">
    <location>
        <begin position="26"/>
        <end position="68"/>
    </location>
</feature>
<feature type="non-terminal residue" evidence="2">
    <location>
        <position position="1"/>
    </location>
</feature>
<dbReference type="SUPFAM" id="SSF52540">
    <property type="entry name" value="P-loop containing nucleoside triphosphate hydrolases"/>
    <property type="match status" value="1"/>
</dbReference>
<evidence type="ECO:0000313" key="2">
    <source>
        <dbReference type="EMBL" id="KAF2790764.1"/>
    </source>
</evidence>
<evidence type="ECO:0000313" key="3">
    <source>
        <dbReference type="Proteomes" id="UP000799757"/>
    </source>
</evidence>
<proteinExistence type="predicted"/>
<dbReference type="InterPro" id="IPR027417">
    <property type="entry name" value="P-loop_NTPase"/>
</dbReference>
<gene>
    <name evidence="2" type="ORF">K505DRAFT_196871</name>
</gene>
<dbReference type="OrthoDB" id="6500128at2759"/>
<dbReference type="AlphaFoldDB" id="A0A6A6X3L8"/>
<dbReference type="GO" id="GO:0005524">
    <property type="term" value="F:ATP binding"/>
    <property type="evidence" value="ECO:0007669"/>
    <property type="project" value="InterPro"/>
</dbReference>
<dbReference type="EMBL" id="MU002056">
    <property type="protein sequence ID" value="KAF2790764.1"/>
    <property type="molecule type" value="Genomic_DNA"/>
</dbReference>
<keyword evidence="3" id="KW-1185">Reference proteome</keyword>
<dbReference type="InterPro" id="IPR039421">
    <property type="entry name" value="Type_1_exporter"/>
</dbReference>
<dbReference type="GO" id="GO:0016887">
    <property type="term" value="F:ATP hydrolysis activity"/>
    <property type="evidence" value="ECO:0007669"/>
    <property type="project" value="InterPro"/>
</dbReference>
<dbReference type="Pfam" id="PF00005">
    <property type="entry name" value="ABC_tran"/>
    <property type="match status" value="1"/>
</dbReference>
<dbReference type="PANTHER" id="PTHR24221">
    <property type="entry name" value="ATP-BINDING CASSETTE SUB-FAMILY B"/>
    <property type="match status" value="1"/>
</dbReference>
<dbReference type="GO" id="GO:0016020">
    <property type="term" value="C:membrane"/>
    <property type="evidence" value="ECO:0007669"/>
    <property type="project" value="TreeGrafter"/>
</dbReference>
<feature type="non-terminal residue" evidence="2">
    <location>
        <position position="82"/>
    </location>
</feature>
<dbReference type="Gene3D" id="3.40.50.300">
    <property type="entry name" value="P-loop containing nucleotide triphosphate hydrolases"/>
    <property type="match status" value="1"/>
</dbReference>
<name>A0A6A6X3L8_9PLEO</name>
<evidence type="ECO:0000259" key="1">
    <source>
        <dbReference type="Pfam" id="PF00005"/>
    </source>
</evidence>
<dbReference type="Proteomes" id="UP000799757">
    <property type="component" value="Unassembled WGS sequence"/>
</dbReference>
<dbReference type="GO" id="GO:0042626">
    <property type="term" value="F:ATPase-coupled transmembrane transporter activity"/>
    <property type="evidence" value="ECO:0007669"/>
    <property type="project" value="TreeGrafter"/>
</dbReference>